<dbReference type="Proteomes" id="UP000247811">
    <property type="component" value="Unassembled WGS sequence"/>
</dbReference>
<keyword evidence="2" id="KW-0808">Transferase</keyword>
<evidence type="ECO:0000259" key="1">
    <source>
        <dbReference type="Pfam" id="PF13439"/>
    </source>
</evidence>
<dbReference type="Pfam" id="PF13439">
    <property type="entry name" value="Glyco_transf_4"/>
    <property type="match status" value="1"/>
</dbReference>
<dbReference type="EMBL" id="QJJS01000005">
    <property type="protein sequence ID" value="PXW97151.1"/>
    <property type="molecule type" value="Genomic_DNA"/>
</dbReference>
<keyword evidence="3" id="KW-1185">Reference proteome</keyword>
<comment type="caution">
    <text evidence="2">The sequence shown here is derived from an EMBL/GenBank/DDBJ whole genome shotgun (WGS) entry which is preliminary data.</text>
</comment>
<dbReference type="InterPro" id="IPR028098">
    <property type="entry name" value="Glyco_trans_4-like_N"/>
</dbReference>
<organism evidence="2 3">
    <name type="scientific">Sphaerotilus hippei</name>
    <dbReference type="NCBI Taxonomy" id="744406"/>
    <lineage>
        <taxon>Bacteria</taxon>
        <taxon>Pseudomonadati</taxon>
        <taxon>Pseudomonadota</taxon>
        <taxon>Betaproteobacteria</taxon>
        <taxon>Burkholderiales</taxon>
        <taxon>Sphaerotilaceae</taxon>
        <taxon>Sphaerotilus</taxon>
    </lineage>
</organism>
<dbReference type="Gene3D" id="3.40.50.2000">
    <property type="entry name" value="Glycogen Phosphorylase B"/>
    <property type="match status" value="2"/>
</dbReference>
<feature type="domain" description="Glycosyltransferase subfamily 4-like N-terminal" evidence="1">
    <location>
        <begin position="76"/>
        <end position="214"/>
    </location>
</feature>
<dbReference type="InterPro" id="IPR050194">
    <property type="entry name" value="Glycosyltransferase_grp1"/>
</dbReference>
<dbReference type="GO" id="GO:0016757">
    <property type="term" value="F:glycosyltransferase activity"/>
    <property type="evidence" value="ECO:0007669"/>
    <property type="project" value="UniProtKB-ARBA"/>
</dbReference>
<dbReference type="RefSeq" id="WP_110400289.1">
    <property type="nucleotide sequence ID" value="NZ_QJJS01000005.1"/>
</dbReference>
<dbReference type="PANTHER" id="PTHR45947">
    <property type="entry name" value="SULFOQUINOVOSYL TRANSFERASE SQD2"/>
    <property type="match status" value="1"/>
</dbReference>
<sequence>MNVRRRTSLQTVTDQVAGLHSPALPSGQVLNLRQRSESPVVVVHAVGEVTDALYSFLRAASDLGSAGPQAQTIVMMDRAPGDTTERVFHPAVKVVRISRQGGPVLSWLRWMAAVRRELHQQEASAVHLHGYTPTLLAAAALRSSTEGLRWYYSPHGSRLLKGATPVQRWARTLLAPLLRSVRFHPVAHSSLDAQRVGRLTTQPIGLVENWVDPAYFQAETTESEHPLVVAGVHHDRRGCVERFTQLAILMAGLRSGLRFRWVDAVDTDSTVRLRAAGVAQAGASDALARAQAMSDAWIFIAPTDAHGSALHVQEAMAMGKTCVVIDTPQHRTLIKDGETGLLCATEDDLFISVGLLIDAPLLRQRIGAAARQAAQQRFSSAAFKASLQKVYQDESDLG</sequence>
<gene>
    <name evidence="2" type="ORF">C7444_105251</name>
</gene>
<dbReference type="Pfam" id="PF13692">
    <property type="entry name" value="Glyco_trans_1_4"/>
    <property type="match status" value="1"/>
</dbReference>
<dbReference type="PANTHER" id="PTHR45947:SF14">
    <property type="entry name" value="SLL1723 PROTEIN"/>
    <property type="match status" value="1"/>
</dbReference>
<protein>
    <submittedName>
        <fullName evidence="2">Glycosyltransferase involved in cell wall biosynthesis</fullName>
    </submittedName>
</protein>
<evidence type="ECO:0000313" key="3">
    <source>
        <dbReference type="Proteomes" id="UP000247811"/>
    </source>
</evidence>
<dbReference type="AlphaFoldDB" id="A0A318HD01"/>
<name>A0A318HD01_9BURK</name>
<dbReference type="OrthoDB" id="9815351at2"/>
<evidence type="ECO:0000313" key="2">
    <source>
        <dbReference type="EMBL" id="PXW97151.1"/>
    </source>
</evidence>
<dbReference type="SUPFAM" id="SSF53756">
    <property type="entry name" value="UDP-Glycosyltransferase/glycogen phosphorylase"/>
    <property type="match status" value="1"/>
</dbReference>
<proteinExistence type="predicted"/>
<reference evidence="2 3" key="1">
    <citation type="submission" date="2018-05" db="EMBL/GenBank/DDBJ databases">
        <title>Genomic Encyclopedia of Type Strains, Phase IV (KMG-IV): sequencing the most valuable type-strain genomes for metagenomic binning, comparative biology and taxonomic classification.</title>
        <authorList>
            <person name="Goeker M."/>
        </authorList>
    </citation>
    <scope>NUCLEOTIDE SEQUENCE [LARGE SCALE GENOMIC DNA]</scope>
    <source>
        <strain evidence="2 3">DSM 566</strain>
    </source>
</reference>
<accession>A0A318HD01</accession>